<dbReference type="SUPFAM" id="SSF53187">
    <property type="entry name" value="Zn-dependent exopeptidases"/>
    <property type="match status" value="1"/>
</dbReference>
<dbReference type="GO" id="GO:0006508">
    <property type="term" value="P:proteolysis"/>
    <property type="evidence" value="ECO:0007669"/>
    <property type="project" value="InterPro"/>
</dbReference>
<evidence type="ECO:0000313" key="3">
    <source>
        <dbReference type="EMBL" id="MBO1322248.1"/>
    </source>
</evidence>
<dbReference type="GO" id="GO:0004181">
    <property type="term" value="F:metallocarboxypeptidase activity"/>
    <property type="evidence" value="ECO:0007669"/>
    <property type="project" value="InterPro"/>
</dbReference>
<dbReference type="AlphaFoldDB" id="A0A8J7U578"/>
<dbReference type="Gene3D" id="3.40.630.10">
    <property type="entry name" value="Zn peptidases"/>
    <property type="match status" value="1"/>
</dbReference>
<gene>
    <name evidence="3" type="ORF">J3U88_27485</name>
</gene>
<evidence type="ECO:0000259" key="2">
    <source>
        <dbReference type="PROSITE" id="PS52035"/>
    </source>
</evidence>
<protein>
    <recommendedName>
        <fullName evidence="2">Peptidase M14 domain-containing protein</fullName>
    </recommendedName>
</protein>
<dbReference type="PROSITE" id="PS52035">
    <property type="entry name" value="PEPTIDASE_M14"/>
    <property type="match status" value="1"/>
</dbReference>
<dbReference type="EMBL" id="JAFREP010000033">
    <property type="protein sequence ID" value="MBO1322248.1"/>
    <property type="molecule type" value="Genomic_DNA"/>
</dbReference>
<comment type="caution">
    <text evidence="3">The sequence shown here is derived from an EMBL/GenBank/DDBJ whole genome shotgun (WGS) entry which is preliminary data.</text>
</comment>
<sequence length="843" mass="94390">MGGLFADDDPLLRYLPDGTTYDTAITRPEAVLGFPVGEYHVRHDQLLNYIKRLAKESPRATWQSLGRTHGLRELGHLVITHPDNHAKLDALRREHLNHALTGETARSRDDMPVVVWLAYSIHGNEASGSNAALVAAYHLTAAQNQDDFLRRTIVLLDPCLNPDGLDRFATWVNSHRGRVPVPDAFSREHREAWPRGRTNHYWFDLNRDWLLLQHPESQARITQFQKWRPNLLADFHEMGTHSTYFFQPGVPSRQNPLIPTQTLELTREIAGFHARALDARGERYFTEEGFDDFFFGKGSTYPDAQGSIGVLFEQASARGHVQHRFDGQITFAEAVHNQVTTTLSTLEAAHTLRRELLTYQNQSRKDALATAAKSRIKAYVVGDDGDPVRFHFLLKNLLAHRIEVHALAEPFTSGDQTIERGIVIPTRQAQFPLITSLFEKRTRFEDNIFYDVSAWNFAMAHNLPFAALNEVSFRPRLLGERVTKAAFPQARLPQKAATYAYVIDWSGYFAPKAAYRLMDEGLTLFGAAKPFRAVTQSGEIDVAPGAVLVPVGGQPVGVAEVDRMVREAARESGVVVYAVETGLTPQGIDLGSRNFFHLEKPRVVLAVEGGIVANRAGELWFTLDHDYRFETSLVALKDLDLVDWSEKTHLVVPDGSLEGLDSKALQPIRAWLDKGGCLVAVGRSVRWLNQTKWISADLADMSAGLSAGLGKKGKEEAARPRWQDREKIRARKRLSGAIFAAEMDLSHPLAFGYRRPEIPLLRTHTVSLTAADHVLTAPVRYEAGGLLSGYADPEMVEALNDKVAVQVFLGGKVIVIQDQPGFRGFWRGTNRFLLNSLFFNHML</sequence>
<organism evidence="3 4">
    <name type="scientific">Acanthopleuribacter pedis</name>
    <dbReference type="NCBI Taxonomy" id="442870"/>
    <lineage>
        <taxon>Bacteria</taxon>
        <taxon>Pseudomonadati</taxon>
        <taxon>Acidobacteriota</taxon>
        <taxon>Holophagae</taxon>
        <taxon>Acanthopleuribacterales</taxon>
        <taxon>Acanthopleuribacteraceae</taxon>
        <taxon>Acanthopleuribacter</taxon>
    </lineage>
</organism>
<name>A0A8J7U578_9BACT</name>
<comment type="similarity">
    <text evidence="1">Belongs to the peptidase M14 family.</text>
</comment>
<dbReference type="Pfam" id="PF00246">
    <property type="entry name" value="Peptidase_M14"/>
    <property type="match status" value="1"/>
</dbReference>
<dbReference type="Proteomes" id="UP000664417">
    <property type="component" value="Unassembled WGS sequence"/>
</dbReference>
<feature type="domain" description="Peptidase M14" evidence="2">
    <location>
        <begin position="38"/>
        <end position="335"/>
    </location>
</feature>
<dbReference type="InterPro" id="IPR000834">
    <property type="entry name" value="Peptidase_M14"/>
</dbReference>
<evidence type="ECO:0000256" key="1">
    <source>
        <dbReference type="PROSITE-ProRule" id="PRU01379"/>
    </source>
</evidence>
<comment type="caution">
    <text evidence="1">Lacks conserved residue(s) required for the propagation of feature annotation.</text>
</comment>
<dbReference type="GO" id="GO:0008270">
    <property type="term" value="F:zinc ion binding"/>
    <property type="evidence" value="ECO:0007669"/>
    <property type="project" value="InterPro"/>
</dbReference>
<keyword evidence="4" id="KW-1185">Reference proteome</keyword>
<dbReference type="CDD" id="cd06238">
    <property type="entry name" value="M14-like"/>
    <property type="match status" value="1"/>
</dbReference>
<accession>A0A8J7U578</accession>
<evidence type="ECO:0000313" key="4">
    <source>
        <dbReference type="Proteomes" id="UP000664417"/>
    </source>
</evidence>
<reference evidence="3" key="1">
    <citation type="submission" date="2021-03" db="EMBL/GenBank/DDBJ databases">
        <authorList>
            <person name="Wang G."/>
        </authorList>
    </citation>
    <scope>NUCLEOTIDE SEQUENCE</scope>
    <source>
        <strain evidence="3">KCTC 12899</strain>
    </source>
</reference>
<proteinExistence type="inferred from homology"/>